<comment type="caution">
    <text evidence="7">The sequence shown here is derived from an EMBL/GenBank/DDBJ whole genome shotgun (WGS) entry which is preliminary data.</text>
</comment>
<dbReference type="GO" id="GO:0007018">
    <property type="term" value="P:microtubule-based movement"/>
    <property type="evidence" value="ECO:0007669"/>
    <property type="project" value="InterPro"/>
</dbReference>
<evidence type="ECO:0000256" key="1">
    <source>
        <dbReference type="ARBA" id="ARBA00022741"/>
    </source>
</evidence>
<evidence type="ECO:0000256" key="5">
    <source>
        <dbReference type="SAM" id="MobiDB-lite"/>
    </source>
</evidence>
<dbReference type="SUPFAM" id="SSF52540">
    <property type="entry name" value="P-loop containing nucleoside triphosphate hydrolases"/>
    <property type="match status" value="1"/>
</dbReference>
<gene>
    <name evidence="7" type="ORF">PXEA_LOCUS25476</name>
</gene>
<dbReference type="InterPro" id="IPR027417">
    <property type="entry name" value="P-loop_NTPase"/>
</dbReference>
<dbReference type="Gene3D" id="6.10.250.1590">
    <property type="match status" value="1"/>
</dbReference>
<evidence type="ECO:0000313" key="7">
    <source>
        <dbReference type="EMBL" id="VEL32036.1"/>
    </source>
</evidence>
<evidence type="ECO:0000313" key="8">
    <source>
        <dbReference type="Proteomes" id="UP000784294"/>
    </source>
</evidence>
<reference evidence="7" key="1">
    <citation type="submission" date="2018-11" db="EMBL/GenBank/DDBJ databases">
        <authorList>
            <consortium name="Pathogen Informatics"/>
        </authorList>
    </citation>
    <scope>NUCLEOTIDE SEQUENCE</scope>
</reference>
<dbReference type="AlphaFoldDB" id="A0A3S5AL04"/>
<evidence type="ECO:0000259" key="6">
    <source>
        <dbReference type="PROSITE" id="PS50067"/>
    </source>
</evidence>
<dbReference type="InterPro" id="IPR036961">
    <property type="entry name" value="Kinesin_motor_dom_sf"/>
</dbReference>
<dbReference type="Proteomes" id="UP000784294">
    <property type="component" value="Unassembled WGS sequence"/>
</dbReference>
<accession>A0A3S5AL04</accession>
<feature type="domain" description="Kinesin motor" evidence="6">
    <location>
        <begin position="1"/>
        <end position="28"/>
    </location>
</feature>
<dbReference type="GO" id="GO:0008017">
    <property type="term" value="F:microtubule binding"/>
    <property type="evidence" value="ECO:0007669"/>
    <property type="project" value="InterPro"/>
</dbReference>
<keyword evidence="8" id="KW-1185">Reference proteome</keyword>
<evidence type="ECO:0000256" key="3">
    <source>
        <dbReference type="PROSITE-ProRule" id="PRU00283"/>
    </source>
</evidence>
<dbReference type="EMBL" id="CAAALY010129451">
    <property type="protein sequence ID" value="VEL32036.1"/>
    <property type="molecule type" value="Genomic_DNA"/>
</dbReference>
<sequence length="150" mass="16827">MVICCSPAAFNEAETKSTLMFGMRAKTIKNMVTVNEELTADEWRRRYEKEKAKVNRLRVVINKLEAEIKKWRAGESVIQSEWFTEAHYSTAVEEEQGTATHAPSLRLAPSSTGSPLLSRPSTTSIEGFTHSDCEAIFLLPILSNTSKIFT</sequence>
<evidence type="ECO:0000256" key="2">
    <source>
        <dbReference type="ARBA" id="ARBA00022840"/>
    </source>
</evidence>
<feature type="compositionally biased region" description="Polar residues" evidence="5">
    <location>
        <begin position="109"/>
        <end position="120"/>
    </location>
</feature>
<dbReference type="InterPro" id="IPR001752">
    <property type="entry name" value="Kinesin_motor_dom"/>
</dbReference>
<dbReference type="Gene3D" id="3.40.850.10">
    <property type="entry name" value="Kinesin motor domain"/>
    <property type="match status" value="1"/>
</dbReference>
<feature type="region of interest" description="Disordered" evidence="5">
    <location>
        <begin position="93"/>
        <end position="120"/>
    </location>
</feature>
<protein>
    <recommendedName>
        <fullName evidence="6">Kinesin motor domain-containing protein</fullName>
    </recommendedName>
</protein>
<keyword evidence="1" id="KW-0547">Nucleotide-binding</keyword>
<proteinExistence type="inferred from homology"/>
<dbReference type="GO" id="GO:0003777">
    <property type="term" value="F:microtubule motor activity"/>
    <property type="evidence" value="ECO:0007669"/>
    <property type="project" value="InterPro"/>
</dbReference>
<comment type="caution">
    <text evidence="3">Lacks conserved residue(s) required for the propagation of feature annotation.</text>
</comment>
<dbReference type="OrthoDB" id="3176171at2759"/>
<name>A0A3S5AL04_9PLAT</name>
<comment type="similarity">
    <text evidence="3">Belongs to the TRAFAC class myosin-kinesin ATPase superfamily. Kinesin family.</text>
</comment>
<keyword evidence="4" id="KW-0175">Coiled coil</keyword>
<feature type="coiled-coil region" evidence="4">
    <location>
        <begin position="40"/>
        <end position="74"/>
    </location>
</feature>
<organism evidence="7 8">
    <name type="scientific">Protopolystoma xenopodis</name>
    <dbReference type="NCBI Taxonomy" id="117903"/>
    <lineage>
        <taxon>Eukaryota</taxon>
        <taxon>Metazoa</taxon>
        <taxon>Spiralia</taxon>
        <taxon>Lophotrochozoa</taxon>
        <taxon>Platyhelminthes</taxon>
        <taxon>Monogenea</taxon>
        <taxon>Polyopisthocotylea</taxon>
        <taxon>Polystomatidea</taxon>
        <taxon>Polystomatidae</taxon>
        <taxon>Protopolystoma</taxon>
    </lineage>
</organism>
<evidence type="ECO:0000256" key="4">
    <source>
        <dbReference type="SAM" id="Coils"/>
    </source>
</evidence>
<dbReference type="PROSITE" id="PS50067">
    <property type="entry name" value="KINESIN_MOTOR_2"/>
    <property type="match status" value="1"/>
</dbReference>
<keyword evidence="2" id="KW-0067">ATP-binding</keyword>
<dbReference type="GO" id="GO:0005524">
    <property type="term" value="F:ATP binding"/>
    <property type="evidence" value="ECO:0007669"/>
    <property type="project" value="UniProtKB-KW"/>
</dbReference>